<dbReference type="InterPro" id="IPR012347">
    <property type="entry name" value="Ferritin-like"/>
</dbReference>
<name>L8HAX5_ACACF</name>
<evidence type="ECO:0000259" key="1">
    <source>
        <dbReference type="Pfam" id="PF09537"/>
    </source>
</evidence>
<dbReference type="InterPro" id="IPR019052">
    <property type="entry name" value="DUF2383"/>
</dbReference>
<dbReference type="VEuPathDB" id="AmoebaDB:ACA1_253410"/>
<dbReference type="AlphaFoldDB" id="L8HAX5"/>
<dbReference type="NCBIfam" id="TIGR02284">
    <property type="entry name" value="PA2169 family four-helix-bundle protein"/>
    <property type="match status" value="1"/>
</dbReference>
<dbReference type="Gene3D" id="1.20.1260.10">
    <property type="match status" value="1"/>
</dbReference>
<dbReference type="OrthoDB" id="10002781at2759"/>
<dbReference type="EMBL" id="KB007885">
    <property type="protein sequence ID" value="ELR22355.1"/>
    <property type="molecule type" value="Genomic_DNA"/>
</dbReference>
<gene>
    <name evidence="2" type="ORF">ACA1_253410</name>
</gene>
<accession>L8HAX5</accession>
<feature type="domain" description="DUF2383" evidence="1">
    <location>
        <begin position="39"/>
        <end position="145"/>
    </location>
</feature>
<dbReference type="InterPro" id="IPR011971">
    <property type="entry name" value="CHP02284"/>
</dbReference>
<keyword evidence="3" id="KW-1185">Reference proteome</keyword>
<evidence type="ECO:0000313" key="3">
    <source>
        <dbReference type="Proteomes" id="UP000011083"/>
    </source>
</evidence>
<dbReference type="RefSeq" id="XP_004367611.1">
    <property type="nucleotide sequence ID" value="XM_004367554.1"/>
</dbReference>
<dbReference type="Proteomes" id="UP000011083">
    <property type="component" value="Unassembled WGS sequence"/>
</dbReference>
<dbReference type="GeneID" id="14923288"/>
<sequence>MQRRALSRSVCLVRPRQATISLGVRNLNINTNAASASPVSTLNTLIETTKDSKEGFKTAADHVKDANIKKNFQEYAQQREQFSKELQDQVKKLGGTPETSGSTLGAIHRGWVNLKSALTVSDKAIVSEVVNGETVAEKYFVDASKDQSLPQEALGLVQKQHAKVQESLNYAKDLYNKL</sequence>
<reference evidence="2 3" key="1">
    <citation type="journal article" date="2013" name="Genome Biol.">
        <title>Genome of Acanthamoeba castellanii highlights extensive lateral gene transfer and early evolution of tyrosine kinase signaling.</title>
        <authorList>
            <person name="Clarke M."/>
            <person name="Lohan A.J."/>
            <person name="Liu B."/>
            <person name="Lagkouvardos I."/>
            <person name="Roy S."/>
            <person name="Zafar N."/>
            <person name="Bertelli C."/>
            <person name="Schilde C."/>
            <person name="Kianianmomeni A."/>
            <person name="Burglin T.R."/>
            <person name="Frech C."/>
            <person name="Turcotte B."/>
            <person name="Kopec K.O."/>
            <person name="Synnott J.M."/>
            <person name="Choo C."/>
            <person name="Paponov I."/>
            <person name="Finkler A."/>
            <person name="Soon Heng Tan C."/>
            <person name="Hutchins A.P."/>
            <person name="Weinmeier T."/>
            <person name="Rattei T."/>
            <person name="Chu J.S."/>
            <person name="Gimenez G."/>
            <person name="Irimia M."/>
            <person name="Rigden D.J."/>
            <person name="Fitzpatrick D.A."/>
            <person name="Lorenzo-Morales J."/>
            <person name="Bateman A."/>
            <person name="Chiu C.H."/>
            <person name="Tang P."/>
            <person name="Hegemann P."/>
            <person name="Fromm H."/>
            <person name="Raoult D."/>
            <person name="Greub G."/>
            <person name="Miranda-Saavedra D."/>
            <person name="Chen N."/>
            <person name="Nash P."/>
            <person name="Ginger M.L."/>
            <person name="Horn M."/>
            <person name="Schaap P."/>
            <person name="Caler L."/>
            <person name="Loftus B."/>
        </authorList>
    </citation>
    <scope>NUCLEOTIDE SEQUENCE [LARGE SCALE GENOMIC DNA]</scope>
    <source>
        <strain evidence="2 3">Neff</strain>
    </source>
</reference>
<protein>
    <recommendedName>
        <fullName evidence="1">DUF2383 domain-containing protein</fullName>
    </recommendedName>
</protein>
<organism evidence="2 3">
    <name type="scientific">Acanthamoeba castellanii (strain ATCC 30010 / Neff)</name>
    <dbReference type="NCBI Taxonomy" id="1257118"/>
    <lineage>
        <taxon>Eukaryota</taxon>
        <taxon>Amoebozoa</taxon>
        <taxon>Discosea</taxon>
        <taxon>Longamoebia</taxon>
        <taxon>Centramoebida</taxon>
        <taxon>Acanthamoebidae</taxon>
        <taxon>Acanthamoeba</taxon>
    </lineage>
</organism>
<dbReference type="Pfam" id="PF09537">
    <property type="entry name" value="DUF2383"/>
    <property type="match status" value="1"/>
</dbReference>
<dbReference type="KEGG" id="acan:ACA1_253410"/>
<evidence type="ECO:0000313" key="2">
    <source>
        <dbReference type="EMBL" id="ELR22355.1"/>
    </source>
</evidence>
<proteinExistence type="predicted"/>